<keyword evidence="1" id="KW-1133">Transmembrane helix</keyword>
<proteinExistence type="predicted"/>
<evidence type="ECO:0000313" key="2">
    <source>
        <dbReference type="EMBL" id="XDQ83308.1"/>
    </source>
</evidence>
<keyword evidence="1" id="KW-0812">Transmembrane</keyword>
<dbReference type="RefSeq" id="WP_369185469.1">
    <property type="nucleotide sequence ID" value="NZ_CP163445.1"/>
</dbReference>
<sequence>MDGWQRRTTAAIAREARRDRALDVLVSAFAFGLRSRAWELMRGVRPRTALVLVLLSLALLVAGLRSAPAAVVWVFAGLWTLALAIAFAVLCACADDHGPGR</sequence>
<name>A0AB39TVL4_9ACTN</name>
<feature type="transmembrane region" description="Helical" evidence="1">
    <location>
        <begin position="70"/>
        <end position="94"/>
    </location>
</feature>
<evidence type="ECO:0008006" key="3">
    <source>
        <dbReference type="Google" id="ProtNLM"/>
    </source>
</evidence>
<protein>
    <recommendedName>
        <fullName evidence="3">Integral membrane protein</fullName>
    </recommendedName>
</protein>
<keyword evidence="1" id="KW-0472">Membrane</keyword>
<gene>
    <name evidence="2" type="ORF">AB2U05_34775</name>
</gene>
<feature type="transmembrane region" description="Helical" evidence="1">
    <location>
        <begin position="44"/>
        <end position="64"/>
    </location>
</feature>
<evidence type="ECO:0000256" key="1">
    <source>
        <dbReference type="SAM" id="Phobius"/>
    </source>
</evidence>
<reference evidence="2" key="1">
    <citation type="submission" date="2024-07" db="EMBL/GenBank/DDBJ databases">
        <authorList>
            <person name="Yu S.T."/>
        </authorList>
    </citation>
    <scope>NUCLEOTIDE SEQUENCE</scope>
    <source>
        <strain evidence="2">Y1</strain>
    </source>
</reference>
<dbReference type="AlphaFoldDB" id="A0AB39TVL4"/>
<organism evidence="2">
    <name type="scientific">Streptomyces sp. Y1</name>
    <dbReference type="NCBI Taxonomy" id="3238634"/>
    <lineage>
        <taxon>Bacteria</taxon>
        <taxon>Bacillati</taxon>
        <taxon>Actinomycetota</taxon>
        <taxon>Actinomycetes</taxon>
        <taxon>Kitasatosporales</taxon>
        <taxon>Streptomycetaceae</taxon>
        <taxon>Streptomyces</taxon>
    </lineage>
</organism>
<dbReference type="EMBL" id="CP163445">
    <property type="protein sequence ID" value="XDQ83308.1"/>
    <property type="molecule type" value="Genomic_DNA"/>
</dbReference>
<accession>A0AB39TVL4</accession>